<sequence length="85" mass="9787">MGADGDDVGANDDNEADATTIIGEGGDDNVRKIWSICLKRWGIQWVSPNSIEVLMEWWQDWKFKKLKKTIWEVIPFAALWDFVES</sequence>
<gene>
    <name evidence="2" type="ORF">Acr_08g0007950</name>
</gene>
<evidence type="ECO:0000313" key="3">
    <source>
        <dbReference type="Proteomes" id="UP000585474"/>
    </source>
</evidence>
<dbReference type="EMBL" id="BJWL01000008">
    <property type="protein sequence ID" value="GFY92399.1"/>
    <property type="molecule type" value="Genomic_DNA"/>
</dbReference>
<protein>
    <submittedName>
        <fullName evidence="2">Uncharacterized protein</fullName>
    </submittedName>
</protein>
<evidence type="ECO:0000313" key="2">
    <source>
        <dbReference type="EMBL" id="GFY92399.1"/>
    </source>
</evidence>
<proteinExistence type="predicted"/>
<accession>A0A7J0F2H8</accession>
<dbReference type="AlphaFoldDB" id="A0A7J0F2H8"/>
<keyword evidence="3" id="KW-1185">Reference proteome</keyword>
<organism evidence="2 3">
    <name type="scientific">Actinidia rufa</name>
    <dbReference type="NCBI Taxonomy" id="165716"/>
    <lineage>
        <taxon>Eukaryota</taxon>
        <taxon>Viridiplantae</taxon>
        <taxon>Streptophyta</taxon>
        <taxon>Embryophyta</taxon>
        <taxon>Tracheophyta</taxon>
        <taxon>Spermatophyta</taxon>
        <taxon>Magnoliopsida</taxon>
        <taxon>eudicotyledons</taxon>
        <taxon>Gunneridae</taxon>
        <taxon>Pentapetalae</taxon>
        <taxon>asterids</taxon>
        <taxon>Ericales</taxon>
        <taxon>Actinidiaceae</taxon>
        <taxon>Actinidia</taxon>
    </lineage>
</organism>
<dbReference type="OrthoDB" id="1684493at2759"/>
<dbReference type="Proteomes" id="UP000585474">
    <property type="component" value="Unassembled WGS sequence"/>
</dbReference>
<evidence type="ECO:0000256" key="1">
    <source>
        <dbReference type="SAM" id="MobiDB-lite"/>
    </source>
</evidence>
<reference evidence="2 3" key="1">
    <citation type="submission" date="2019-07" db="EMBL/GenBank/DDBJ databases">
        <title>De Novo Assembly of kiwifruit Actinidia rufa.</title>
        <authorList>
            <person name="Sugita-Konishi S."/>
            <person name="Sato K."/>
            <person name="Mori E."/>
            <person name="Abe Y."/>
            <person name="Kisaki G."/>
            <person name="Hamano K."/>
            <person name="Suezawa K."/>
            <person name="Otani M."/>
            <person name="Fukuda T."/>
            <person name="Manabe T."/>
            <person name="Gomi K."/>
            <person name="Tabuchi M."/>
            <person name="Akimitsu K."/>
            <person name="Kataoka I."/>
        </authorList>
    </citation>
    <scope>NUCLEOTIDE SEQUENCE [LARGE SCALE GENOMIC DNA]</scope>
    <source>
        <strain evidence="3">cv. Fuchu</strain>
    </source>
</reference>
<name>A0A7J0F2H8_9ERIC</name>
<feature type="region of interest" description="Disordered" evidence="1">
    <location>
        <begin position="1"/>
        <end position="26"/>
    </location>
</feature>
<feature type="compositionally biased region" description="Acidic residues" evidence="1">
    <location>
        <begin position="1"/>
        <end position="16"/>
    </location>
</feature>
<comment type="caution">
    <text evidence="2">The sequence shown here is derived from an EMBL/GenBank/DDBJ whole genome shotgun (WGS) entry which is preliminary data.</text>
</comment>